<dbReference type="AlphaFoldDB" id="A0A084WBZ1"/>
<keyword evidence="3" id="KW-1185">Reference proteome</keyword>
<name>A0A084WBZ1_ANOSI</name>
<accession>A0A084WBZ1</accession>
<reference evidence="1 3" key="1">
    <citation type="journal article" date="2014" name="BMC Genomics">
        <title>Genome sequence of Anopheles sinensis provides insight into genetics basis of mosquito competence for malaria parasites.</title>
        <authorList>
            <person name="Zhou D."/>
            <person name="Zhang D."/>
            <person name="Ding G."/>
            <person name="Shi L."/>
            <person name="Hou Q."/>
            <person name="Ye Y."/>
            <person name="Xu Y."/>
            <person name="Zhou H."/>
            <person name="Xiong C."/>
            <person name="Li S."/>
            <person name="Yu J."/>
            <person name="Hong S."/>
            <person name="Yu X."/>
            <person name="Zou P."/>
            <person name="Chen C."/>
            <person name="Chang X."/>
            <person name="Wang W."/>
            <person name="Lv Y."/>
            <person name="Sun Y."/>
            <person name="Ma L."/>
            <person name="Shen B."/>
            <person name="Zhu C."/>
        </authorList>
    </citation>
    <scope>NUCLEOTIDE SEQUENCE [LARGE SCALE GENOMIC DNA]</scope>
</reference>
<organism evidence="1">
    <name type="scientific">Anopheles sinensis</name>
    <name type="common">Mosquito</name>
    <dbReference type="NCBI Taxonomy" id="74873"/>
    <lineage>
        <taxon>Eukaryota</taxon>
        <taxon>Metazoa</taxon>
        <taxon>Ecdysozoa</taxon>
        <taxon>Arthropoda</taxon>
        <taxon>Hexapoda</taxon>
        <taxon>Insecta</taxon>
        <taxon>Pterygota</taxon>
        <taxon>Neoptera</taxon>
        <taxon>Endopterygota</taxon>
        <taxon>Diptera</taxon>
        <taxon>Nematocera</taxon>
        <taxon>Culicoidea</taxon>
        <taxon>Culicidae</taxon>
        <taxon>Anophelinae</taxon>
        <taxon>Anopheles</taxon>
    </lineage>
</organism>
<sequence>MKTTPGNDCTVPNAAFGVGDTGRTREFRFFTRLFPPHRNAETPGWLTGCSLGGRNVRRCPPSRFCLSPNERSGFAERISLLPRFFTAQQGSARNGNYSERY</sequence>
<dbReference type="EnsemblMetazoa" id="ASIC015802-RA">
    <property type="protein sequence ID" value="ASIC015802-PA"/>
    <property type="gene ID" value="ASIC015802"/>
</dbReference>
<protein>
    <submittedName>
        <fullName evidence="1 2">Uncharacterized protein</fullName>
    </submittedName>
</protein>
<dbReference type="Proteomes" id="UP000030765">
    <property type="component" value="Unassembled WGS sequence"/>
</dbReference>
<dbReference type="EMBL" id="ATLV01022525">
    <property type="status" value="NOT_ANNOTATED_CDS"/>
    <property type="molecule type" value="Genomic_DNA"/>
</dbReference>
<evidence type="ECO:0000313" key="2">
    <source>
        <dbReference type="EnsemblMetazoa" id="ASIC015802-PA"/>
    </source>
</evidence>
<evidence type="ECO:0000313" key="3">
    <source>
        <dbReference type="Proteomes" id="UP000030765"/>
    </source>
</evidence>
<evidence type="ECO:0000313" key="1">
    <source>
        <dbReference type="EMBL" id="KFB47735.1"/>
    </source>
</evidence>
<dbReference type="EMBL" id="KE525333">
    <property type="protein sequence ID" value="KFB47735.1"/>
    <property type="molecule type" value="Genomic_DNA"/>
</dbReference>
<dbReference type="VEuPathDB" id="VectorBase:ASIC015802"/>
<reference evidence="2" key="2">
    <citation type="submission" date="2020-05" db="UniProtKB">
        <authorList>
            <consortium name="EnsemblMetazoa"/>
        </authorList>
    </citation>
    <scope>IDENTIFICATION</scope>
</reference>
<proteinExistence type="predicted"/>
<gene>
    <name evidence="1" type="ORF">ZHAS_00015802</name>
</gene>